<dbReference type="AlphaFoldDB" id="A0A8T0VSG1"/>
<keyword evidence="2" id="KW-0732">Signal</keyword>
<evidence type="ECO:0000313" key="4">
    <source>
        <dbReference type="Proteomes" id="UP000823388"/>
    </source>
</evidence>
<gene>
    <name evidence="3" type="ORF">PVAP13_2NG118500</name>
</gene>
<evidence type="ECO:0000256" key="1">
    <source>
        <dbReference type="SAM" id="MobiDB-lite"/>
    </source>
</evidence>
<dbReference type="PANTHER" id="PTHR31168:SF17">
    <property type="entry name" value="OS09G0327000 PROTEIN"/>
    <property type="match status" value="1"/>
</dbReference>
<feature type="region of interest" description="Disordered" evidence="1">
    <location>
        <begin position="83"/>
        <end position="103"/>
    </location>
</feature>
<sequence>MLGKSSMDLVLVPSALAAMVGYHLLHLQPDLPAPAHHRDRLREQRQARLGPAHGADDGAGGGRAGAERHLRRHLGRRRCASRWPRSSARGVSSRAPAAVTSGGSCGGTSDATAKFAWLLACFLASFTYFVQSAGCYVHASFLISALGAPTRRRGTCNARCSGAAASGPRGSGRSTSPRRCSCESRLRAGGHARLLRAHRRRALPAG</sequence>
<dbReference type="Proteomes" id="UP000823388">
    <property type="component" value="Chromosome 2N"/>
</dbReference>
<reference evidence="3" key="1">
    <citation type="submission" date="2020-05" db="EMBL/GenBank/DDBJ databases">
        <title>WGS assembly of Panicum virgatum.</title>
        <authorList>
            <person name="Lovell J.T."/>
            <person name="Jenkins J."/>
            <person name="Shu S."/>
            <person name="Juenger T.E."/>
            <person name="Schmutz J."/>
        </authorList>
    </citation>
    <scope>NUCLEOTIDE SEQUENCE</scope>
    <source>
        <strain evidence="3">AP13</strain>
    </source>
</reference>
<organism evidence="3 4">
    <name type="scientific">Panicum virgatum</name>
    <name type="common">Blackwell switchgrass</name>
    <dbReference type="NCBI Taxonomy" id="38727"/>
    <lineage>
        <taxon>Eukaryota</taxon>
        <taxon>Viridiplantae</taxon>
        <taxon>Streptophyta</taxon>
        <taxon>Embryophyta</taxon>
        <taxon>Tracheophyta</taxon>
        <taxon>Spermatophyta</taxon>
        <taxon>Magnoliopsida</taxon>
        <taxon>Liliopsida</taxon>
        <taxon>Poales</taxon>
        <taxon>Poaceae</taxon>
        <taxon>PACMAD clade</taxon>
        <taxon>Panicoideae</taxon>
        <taxon>Panicodae</taxon>
        <taxon>Paniceae</taxon>
        <taxon>Panicinae</taxon>
        <taxon>Panicum</taxon>
        <taxon>Panicum sect. Hiantes</taxon>
    </lineage>
</organism>
<feature type="signal peptide" evidence="2">
    <location>
        <begin position="1"/>
        <end position="17"/>
    </location>
</feature>
<dbReference type="PANTHER" id="PTHR31168">
    <property type="entry name" value="OS02G0292800 PROTEIN"/>
    <property type="match status" value="1"/>
</dbReference>
<keyword evidence="4" id="KW-1185">Reference proteome</keyword>
<comment type="caution">
    <text evidence="3">The sequence shown here is derived from an EMBL/GenBank/DDBJ whole genome shotgun (WGS) entry which is preliminary data.</text>
</comment>
<accession>A0A8T0VSG1</accession>
<dbReference type="InterPro" id="IPR006747">
    <property type="entry name" value="DUF599"/>
</dbReference>
<name>A0A8T0VSG1_PANVG</name>
<proteinExistence type="predicted"/>
<evidence type="ECO:0000256" key="2">
    <source>
        <dbReference type="SAM" id="SignalP"/>
    </source>
</evidence>
<feature type="chain" id="PRO_5035736849" evidence="2">
    <location>
        <begin position="18"/>
        <end position="206"/>
    </location>
</feature>
<dbReference type="EMBL" id="CM029040">
    <property type="protein sequence ID" value="KAG2634489.1"/>
    <property type="molecule type" value="Genomic_DNA"/>
</dbReference>
<protein>
    <submittedName>
        <fullName evidence="3">Uncharacterized protein</fullName>
    </submittedName>
</protein>
<evidence type="ECO:0000313" key="3">
    <source>
        <dbReference type="EMBL" id="KAG2634489.1"/>
    </source>
</evidence>
<dbReference type="Pfam" id="PF04654">
    <property type="entry name" value="DUF599"/>
    <property type="match status" value="1"/>
</dbReference>